<dbReference type="Proteomes" id="UP000646244">
    <property type="component" value="Unassembled WGS sequence"/>
</dbReference>
<name>A0A918T907_STRCJ</name>
<sequence length="75" mass="8182">MRKLLEGLGGLLVLQGLAGILHWATGWFRSWALVRYAGFLHGYEIYANAVLVVLGVTLVVAADSGARDLSRARDR</sequence>
<evidence type="ECO:0000256" key="1">
    <source>
        <dbReference type="SAM" id="Phobius"/>
    </source>
</evidence>
<evidence type="ECO:0000313" key="3">
    <source>
        <dbReference type="Proteomes" id="UP000646244"/>
    </source>
</evidence>
<evidence type="ECO:0000313" key="2">
    <source>
        <dbReference type="EMBL" id="GHC34016.1"/>
    </source>
</evidence>
<keyword evidence="1" id="KW-0812">Transmembrane</keyword>
<reference evidence="2" key="2">
    <citation type="submission" date="2020-09" db="EMBL/GenBank/DDBJ databases">
        <authorList>
            <person name="Sun Q."/>
            <person name="Ohkuma M."/>
        </authorList>
    </citation>
    <scope>NUCLEOTIDE SEQUENCE</scope>
    <source>
        <strain evidence="2">JCM 4633</strain>
    </source>
</reference>
<dbReference type="AlphaFoldDB" id="A0A918T907"/>
<dbReference type="EMBL" id="BMVB01000001">
    <property type="protein sequence ID" value="GHC34016.1"/>
    <property type="molecule type" value="Genomic_DNA"/>
</dbReference>
<keyword evidence="1" id="KW-1133">Transmembrane helix</keyword>
<feature type="transmembrane region" description="Helical" evidence="1">
    <location>
        <begin position="7"/>
        <end position="25"/>
    </location>
</feature>
<keyword evidence="1" id="KW-0472">Membrane</keyword>
<gene>
    <name evidence="2" type="ORF">GCM10010507_03370</name>
</gene>
<accession>A0A918T907</accession>
<dbReference type="RefSeq" id="WP_190107774.1">
    <property type="nucleotide sequence ID" value="NZ_BMVB01000001.1"/>
</dbReference>
<comment type="caution">
    <text evidence="2">The sequence shown here is derived from an EMBL/GenBank/DDBJ whole genome shotgun (WGS) entry which is preliminary data.</text>
</comment>
<feature type="transmembrane region" description="Helical" evidence="1">
    <location>
        <begin position="45"/>
        <end position="66"/>
    </location>
</feature>
<protein>
    <submittedName>
        <fullName evidence="2">Uncharacterized protein</fullName>
    </submittedName>
</protein>
<reference evidence="2" key="1">
    <citation type="journal article" date="2014" name="Int. J. Syst. Evol. Microbiol.">
        <title>Complete genome sequence of Corynebacterium casei LMG S-19264T (=DSM 44701T), isolated from a smear-ripened cheese.</title>
        <authorList>
            <consortium name="US DOE Joint Genome Institute (JGI-PGF)"/>
            <person name="Walter F."/>
            <person name="Albersmeier A."/>
            <person name="Kalinowski J."/>
            <person name="Ruckert C."/>
        </authorList>
    </citation>
    <scope>NUCLEOTIDE SEQUENCE</scope>
    <source>
        <strain evidence="2">JCM 4633</strain>
    </source>
</reference>
<organism evidence="2 3">
    <name type="scientific">Streptomyces cinnamoneus</name>
    <name type="common">Streptoverticillium cinnamoneum</name>
    <dbReference type="NCBI Taxonomy" id="53446"/>
    <lineage>
        <taxon>Bacteria</taxon>
        <taxon>Bacillati</taxon>
        <taxon>Actinomycetota</taxon>
        <taxon>Actinomycetes</taxon>
        <taxon>Kitasatosporales</taxon>
        <taxon>Streptomycetaceae</taxon>
        <taxon>Streptomyces</taxon>
        <taxon>Streptomyces cinnamoneus group</taxon>
    </lineage>
</organism>
<proteinExistence type="predicted"/>